<keyword evidence="5" id="KW-1278">Translocase</keyword>
<gene>
    <name evidence="8" type="ORF">ACFQ38_13440</name>
</gene>
<evidence type="ECO:0000256" key="3">
    <source>
        <dbReference type="ARBA" id="ARBA00022741"/>
    </source>
</evidence>
<sequence>MALIDREKELQNEHAVEITLQQVTKAYNGKTVLKNISLTIHPGQFVVIVGKSGSGKSTLLRLVAGLEQTTEGTIEFDGQPVEKSTKMARMMYQDSRLLPWKKAIDNVGLGLNGNWKDRARETLHYVGLAEYENSYPSTLSGGQQQRVALARALVHSPSLLLLDEPMSALDALTRMEMQILIEKLWQKQQFTALLVTHDVREAVKLGDRIILIEDGDITMDMQNHLPRPRELSNVTLAKMEKKILDRILSL</sequence>
<dbReference type="PANTHER" id="PTHR42788">
    <property type="entry name" value="TAURINE IMPORT ATP-BINDING PROTEIN-RELATED"/>
    <property type="match status" value="1"/>
</dbReference>
<dbReference type="Gene3D" id="3.40.50.300">
    <property type="entry name" value="P-loop containing nucleotide triphosphate hydrolases"/>
    <property type="match status" value="1"/>
</dbReference>
<keyword evidence="6" id="KW-0472">Membrane</keyword>
<dbReference type="SUPFAM" id="SSF52540">
    <property type="entry name" value="P-loop containing nucleoside triphosphate hydrolases"/>
    <property type="match status" value="1"/>
</dbReference>
<dbReference type="InterPro" id="IPR003439">
    <property type="entry name" value="ABC_transporter-like_ATP-bd"/>
</dbReference>
<keyword evidence="1" id="KW-0813">Transport</keyword>
<keyword evidence="4 8" id="KW-0067">ATP-binding</keyword>
<dbReference type="SMART" id="SM00382">
    <property type="entry name" value="AAA"/>
    <property type="match status" value="1"/>
</dbReference>
<name>A0ABW3TZ44_9BACL</name>
<dbReference type="PROSITE" id="PS00211">
    <property type="entry name" value="ABC_TRANSPORTER_1"/>
    <property type="match status" value="1"/>
</dbReference>
<dbReference type="PROSITE" id="PS50893">
    <property type="entry name" value="ABC_TRANSPORTER_2"/>
    <property type="match status" value="1"/>
</dbReference>
<proteinExistence type="predicted"/>
<dbReference type="InterPro" id="IPR003593">
    <property type="entry name" value="AAA+_ATPase"/>
</dbReference>
<dbReference type="EMBL" id="JBHTLT010000111">
    <property type="protein sequence ID" value="MFD1206096.1"/>
    <property type="molecule type" value="Genomic_DNA"/>
</dbReference>
<keyword evidence="2" id="KW-1003">Cell membrane</keyword>
<evidence type="ECO:0000256" key="5">
    <source>
        <dbReference type="ARBA" id="ARBA00022967"/>
    </source>
</evidence>
<evidence type="ECO:0000259" key="7">
    <source>
        <dbReference type="PROSITE" id="PS50893"/>
    </source>
</evidence>
<evidence type="ECO:0000313" key="9">
    <source>
        <dbReference type="Proteomes" id="UP001597231"/>
    </source>
</evidence>
<protein>
    <submittedName>
        <fullName evidence="8">ATP-binding cassette domain-containing protein</fullName>
    </submittedName>
</protein>
<dbReference type="Proteomes" id="UP001597231">
    <property type="component" value="Unassembled WGS sequence"/>
</dbReference>
<dbReference type="CDD" id="cd03293">
    <property type="entry name" value="ABC_NrtD_SsuB_transporters"/>
    <property type="match status" value="1"/>
</dbReference>
<keyword evidence="3" id="KW-0547">Nucleotide-binding</keyword>
<comment type="caution">
    <text evidence="8">The sequence shown here is derived from an EMBL/GenBank/DDBJ whole genome shotgun (WGS) entry which is preliminary data.</text>
</comment>
<organism evidence="8 9">
    <name type="scientific">Sporosarcina contaminans</name>
    <dbReference type="NCBI Taxonomy" id="633403"/>
    <lineage>
        <taxon>Bacteria</taxon>
        <taxon>Bacillati</taxon>
        <taxon>Bacillota</taxon>
        <taxon>Bacilli</taxon>
        <taxon>Bacillales</taxon>
        <taxon>Caryophanaceae</taxon>
        <taxon>Sporosarcina</taxon>
    </lineage>
</organism>
<dbReference type="RefSeq" id="WP_381481477.1">
    <property type="nucleotide sequence ID" value="NZ_JBHTLT010000111.1"/>
</dbReference>
<dbReference type="InterPro" id="IPR027417">
    <property type="entry name" value="P-loop_NTPase"/>
</dbReference>
<evidence type="ECO:0000256" key="2">
    <source>
        <dbReference type="ARBA" id="ARBA00022475"/>
    </source>
</evidence>
<reference evidence="9" key="1">
    <citation type="journal article" date="2019" name="Int. J. Syst. Evol. Microbiol.">
        <title>The Global Catalogue of Microorganisms (GCM) 10K type strain sequencing project: providing services to taxonomists for standard genome sequencing and annotation.</title>
        <authorList>
            <consortium name="The Broad Institute Genomics Platform"/>
            <consortium name="The Broad Institute Genome Sequencing Center for Infectious Disease"/>
            <person name="Wu L."/>
            <person name="Ma J."/>
        </authorList>
    </citation>
    <scope>NUCLEOTIDE SEQUENCE [LARGE SCALE GENOMIC DNA]</scope>
    <source>
        <strain evidence="9">CCUG 53915</strain>
    </source>
</reference>
<evidence type="ECO:0000256" key="1">
    <source>
        <dbReference type="ARBA" id="ARBA00022448"/>
    </source>
</evidence>
<dbReference type="InterPro" id="IPR050166">
    <property type="entry name" value="ABC_transporter_ATP-bind"/>
</dbReference>
<evidence type="ECO:0000256" key="4">
    <source>
        <dbReference type="ARBA" id="ARBA00022840"/>
    </source>
</evidence>
<accession>A0ABW3TZ44</accession>
<evidence type="ECO:0000256" key="6">
    <source>
        <dbReference type="ARBA" id="ARBA00023136"/>
    </source>
</evidence>
<feature type="domain" description="ABC transporter" evidence="7">
    <location>
        <begin position="18"/>
        <end position="239"/>
    </location>
</feature>
<dbReference type="InterPro" id="IPR017871">
    <property type="entry name" value="ABC_transporter-like_CS"/>
</dbReference>
<dbReference type="Pfam" id="PF00005">
    <property type="entry name" value="ABC_tran"/>
    <property type="match status" value="1"/>
</dbReference>
<keyword evidence="9" id="KW-1185">Reference proteome</keyword>
<dbReference type="PANTHER" id="PTHR42788:SF17">
    <property type="entry name" value="ALIPHATIC SULFONATES IMPORT ATP-BINDING PROTEIN SSUB"/>
    <property type="match status" value="1"/>
</dbReference>
<dbReference type="GO" id="GO:0005524">
    <property type="term" value="F:ATP binding"/>
    <property type="evidence" value="ECO:0007669"/>
    <property type="project" value="UniProtKB-KW"/>
</dbReference>
<evidence type="ECO:0000313" key="8">
    <source>
        <dbReference type="EMBL" id="MFD1206096.1"/>
    </source>
</evidence>